<reference evidence="3" key="1">
    <citation type="submission" date="2021-02" db="EMBL/GenBank/DDBJ databases">
        <authorList>
            <person name="Nowell W R."/>
        </authorList>
    </citation>
    <scope>NUCLEOTIDE SEQUENCE</scope>
</reference>
<dbReference type="InterPro" id="IPR025398">
    <property type="entry name" value="DUF4371"/>
</dbReference>
<comment type="caution">
    <text evidence="3">The sequence shown here is derived from an EMBL/GenBank/DDBJ whole genome shotgun (WGS) entry which is preliminary data.</text>
</comment>
<feature type="domain" description="TTF-type" evidence="2">
    <location>
        <begin position="468"/>
        <end position="577"/>
    </location>
</feature>
<dbReference type="EMBL" id="CAJNOU010002027">
    <property type="protein sequence ID" value="CAF1282112.1"/>
    <property type="molecule type" value="Genomic_DNA"/>
</dbReference>
<organism evidence="3 4">
    <name type="scientific">Rotaria sordida</name>
    <dbReference type="NCBI Taxonomy" id="392033"/>
    <lineage>
        <taxon>Eukaryota</taxon>
        <taxon>Metazoa</taxon>
        <taxon>Spiralia</taxon>
        <taxon>Gnathifera</taxon>
        <taxon>Rotifera</taxon>
        <taxon>Eurotatoria</taxon>
        <taxon>Bdelloidea</taxon>
        <taxon>Philodinida</taxon>
        <taxon>Philodinidae</taxon>
        <taxon>Rotaria</taxon>
    </lineage>
</organism>
<evidence type="ECO:0000256" key="1">
    <source>
        <dbReference type="SAM" id="MobiDB-lite"/>
    </source>
</evidence>
<dbReference type="Pfam" id="PF05699">
    <property type="entry name" value="Dimer_Tnp_hAT"/>
    <property type="match status" value="1"/>
</dbReference>
<gene>
    <name evidence="3" type="ORF">SEV965_LOCUS25310</name>
</gene>
<evidence type="ECO:0000259" key="2">
    <source>
        <dbReference type="SMART" id="SM00597"/>
    </source>
</evidence>
<name>A0A815CM21_9BILA</name>
<dbReference type="PANTHER" id="PTHR45749:SF21">
    <property type="entry name" value="DUF4371 DOMAIN-CONTAINING PROTEIN"/>
    <property type="match status" value="1"/>
</dbReference>
<proteinExistence type="predicted"/>
<dbReference type="SUPFAM" id="SSF53098">
    <property type="entry name" value="Ribonuclease H-like"/>
    <property type="match status" value="1"/>
</dbReference>
<evidence type="ECO:0000313" key="3">
    <source>
        <dbReference type="EMBL" id="CAF1282112.1"/>
    </source>
</evidence>
<dbReference type="InterPro" id="IPR008906">
    <property type="entry name" value="HATC_C_dom"/>
</dbReference>
<dbReference type="Proteomes" id="UP000663889">
    <property type="component" value="Unassembled WGS sequence"/>
</dbReference>
<feature type="region of interest" description="Disordered" evidence="1">
    <location>
        <begin position="54"/>
        <end position="90"/>
    </location>
</feature>
<feature type="compositionally biased region" description="Polar residues" evidence="1">
    <location>
        <begin position="79"/>
        <end position="90"/>
    </location>
</feature>
<dbReference type="GO" id="GO:0046983">
    <property type="term" value="F:protein dimerization activity"/>
    <property type="evidence" value="ECO:0007669"/>
    <property type="project" value="InterPro"/>
</dbReference>
<protein>
    <recommendedName>
        <fullName evidence="2">TTF-type domain-containing protein</fullName>
    </recommendedName>
</protein>
<dbReference type="Pfam" id="PF14291">
    <property type="entry name" value="DUF4371"/>
    <property type="match status" value="1"/>
</dbReference>
<sequence length="1121" mass="126520">MNNCSPGKCPLCFKTIIFKNFNRHCKTWHSSVNTKEKYDKLFLKFKETINSQGLTTPKYLPPATTNEGSKISPARETNHSPSTPSVRSANNSLPITITKFLSVPEANGLLARQVSNISSTTITTKNSLPSSTTQINNSLSTTTEFISPSSVLETGELSTQVLHSSLTPITKNNSLSSMSYDTNETLSSSTTKIINNSLPTTTEFISSPSALETGELSSTQVSSGSLTTITKNNSLSSTSYDKNETLSSSTTKIINNSLSTTTEFISPSSVLETGELSSIQVLHSSSTPITKNNSLSSMSYDKNETLSSSTTKIINNSLSTTTEFISSPSALETGELSSTQVSSSSLTTITKNNSLASTSYVRSKSLIDNEYSSSSIVVIPGDEESSYLTKLKQSISDLLTICDSALDKIPPISTTIDEIKSTEVVVSRDPSTTKVYNEAELRYLVDHGPYQPVLSQYPINESLKKINDTCRFVPKWYKEFPLIEYSPLSDAVFCFCCRLFGQGPGGNQSEDAWISTGVKSWNKIKGSQGAGKKGKIYVHNSSTVHKSSFQRYLIFKQRKNNVDNMLDKNLQHQQQQKIQEKKSNEEIIEILIDCIRFLARQALPLRGHVDNDGNFHQLVYLLSKHNPVLEQWIKNNNNRPYKITYMSKDSQNEFIQLLADDVQQKNLSDIRKARYYSVIADASLDSNRQDMLSIFIRFVNEHGAPEERFVSIKQPSSFIFLGDAIANHILEVLNELELDTTKLIAQSYDCANNMCGEFNGVQAKISEKLKRNVRLSVLDDTTSSNLFALTPKTTISIRWNAKYQSIRSIYESIDEILEALNMITDDHITFDQESRQQANSIIINIKTFNFFTYLVFMKNLMCMTNSITTQLQAEKLDLITAGELLTQTIKLLETERSNEINLNNLVLISEKMTKKYGIDPESEFSRKHRKRKPPKRLDDNPQTTYQFTRIEYYRTIFRQVFDQLITEYKQVLTSIDSNVRSLTKISPKYITSFTEKDAKNICEMLQIHDADLFYNEVQLYKTEIFECNTIFAANEFIHDRKLYIPLLCQAYEYLLTMPVTVASVERSFSKMKIVKNRLRTQMNDERLNSLLLCTLETSILDELSNNELAKKWVKNKAGRRI</sequence>
<dbReference type="InterPro" id="IPR006580">
    <property type="entry name" value="Znf_TTF"/>
</dbReference>
<dbReference type="AlphaFoldDB" id="A0A815CM21"/>
<evidence type="ECO:0000313" key="4">
    <source>
        <dbReference type="Proteomes" id="UP000663889"/>
    </source>
</evidence>
<accession>A0A815CM21</accession>
<dbReference type="PANTHER" id="PTHR45749">
    <property type="match status" value="1"/>
</dbReference>
<feature type="region of interest" description="Disordered" evidence="1">
    <location>
        <begin position="919"/>
        <end position="941"/>
    </location>
</feature>
<dbReference type="SMART" id="SM00597">
    <property type="entry name" value="ZnF_TTF"/>
    <property type="match status" value="1"/>
</dbReference>
<dbReference type="InterPro" id="IPR012337">
    <property type="entry name" value="RNaseH-like_sf"/>
</dbReference>